<name>X0ULM3_9ZZZZ</name>
<dbReference type="EMBL" id="BARS01023846">
    <property type="protein sequence ID" value="GAG01253.1"/>
    <property type="molecule type" value="Genomic_DNA"/>
</dbReference>
<dbReference type="AlphaFoldDB" id="X0ULM3"/>
<proteinExistence type="predicted"/>
<organism evidence="1">
    <name type="scientific">marine sediment metagenome</name>
    <dbReference type="NCBI Taxonomy" id="412755"/>
    <lineage>
        <taxon>unclassified sequences</taxon>
        <taxon>metagenomes</taxon>
        <taxon>ecological metagenomes</taxon>
    </lineage>
</organism>
<evidence type="ECO:0000313" key="1">
    <source>
        <dbReference type="EMBL" id="GAG01253.1"/>
    </source>
</evidence>
<comment type="caution">
    <text evidence="1">The sequence shown here is derived from an EMBL/GenBank/DDBJ whole genome shotgun (WGS) entry which is preliminary data.</text>
</comment>
<reference evidence="1" key="1">
    <citation type="journal article" date="2014" name="Front. Microbiol.">
        <title>High frequency of phylogenetically diverse reductive dehalogenase-homologous genes in deep subseafloor sedimentary metagenomes.</title>
        <authorList>
            <person name="Kawai M."/>
            <person name="Futagami T."/>
            <person name="Toyoda A."/>
            <person name="Takaki Y."/>
            <person name="Nishi S."/>
            <person name="Hori S."/>
            <person name="Arai W."/>
            <person name="Tsubouchi T."/>
            <person name="Morono Y."/>
            <person name="Uchiyama I."/>
            <person name="Ito T."/>
            <person name="Fujiyama A."/>
            <person name="Inagaki F."/>
            <person name="Takami H."/>
        </authorList>
    </citation>
    <scope>NUCLEOTIDE SEQUENCE</scope>
    <source>
        <strain evidence="1">Expedition CK06-06</strain>
    </source>
</reference>
<protein>
    <submittedName>
        <fullName evidence="1">Uncharacterized protein</fullName>
    </submittedName>
</protein>
<gene>
    <name evidence="1" type="ORF">S01H1_37939</name>
</gene>
<accession>X0ULM3</accession>
<feature type="non-terminal residue" evidence="1">
    <location>
        <position position="107"/>
    </location>
</feature>
<sequence>MPAVTDSDIAVAANGDITWTGNATDTYSTIEFHRWLQLKAYGASATGDDFLDMVTDTPSDRKTDQVINLLGAYNIDDTMATHLYGGSIRQGTGGTEEVYSGLKILGA</sequence>